<dbReference type="Proteomes" id="UP000001555">
    <property type="component" value="Unassembled WGS sequence"/>
</dbReference>
<keyword evidence="3" id="KW-1185">Reference proteome</keyword>
<dbReference type="EMBL" id="ABJB010998823">
    <property type="status" value="NOT_ANNOTATED_CDS"/>
    <property type="molecule type" value="Genomic_DNA"/>
</dbReference>
<dbReference type="EMBL" id="ABJB010345628">
    <property type="status" value="NOT_ANNOTATED_CDS"/>
    <property type="molecule type" value="Genomic_DNA"/>
</dbReference>
<dbReference type="EMBL" id="DS754271">
    <property type="protein sequence ID" value="EEC08226.1"/>
    <property type="molecule type" value="Genomic_DNA"/>
</dbReference>
<dbReference type="InParanoid" id="B7PNQ4"/>
<evidence type="ECO:0000313" key="3">
    <source>
        <dbReference type="Proteomes" id="UP000001555"/>
    </source>
</evidence>
<evidence type="ECO:0000313" key="1">
    <source>
        <dbReference type="EMBL" id="EEC08226.1"/>
    </source>
</evidence>
<name>B7PNQ4_IXOSC</name>
<dbReference type="VEuPathDB" id="VectorBase:ISCW018694"/>
<dbReference type="EMBL" id="ABJB011032146">
    <property type="status" value="NOT_ANNOTATED_CDS"/>
    <property type="molecule type" value="Genomic_DNA"/>
</dbReference>
<dbReference type="VEuPathDB" id="VectorBase:ISCI018694"/>
<gene>
    <name evidence="1" type="ORF">IscW_ISCW018694</name>
</gene>
<dbReference type="OrthoDB" id="6483926at2759"/>
<dbReference type="HOGENOM" id="CLU_247596_0_0_1"/>
<sequence length="1524" mass="168287">MKKKRTSQMEAAHVLRKTAVKKPLATCLSMSLAVLNVATLADTDAAACQNRTLSTYDQLCSPGEALTVVDKDSAGGVHRRIGNTTQFYENEESVLEKVQIHIKGGVRAFRLFKSSETFLVASLQLFAVQSMFPLKCMATFHSDYEDFGGSCVRNSPFSRLQEIAKVIGALVCMVSPHFTAMKTFPVDNCDYLVYMDGTSDIRDEWSQPGTQAAFRTFLSFRKQPGLRLAVAFSIGPDDPALGLPAAVDLFKSLTAWLVRERLNGLAFVTPAATPALCERLLVFVNVSTSLAMEAFLDAPRAPTMCFSLNFAGLEFLVRANRTNLGSPCEREQWVDYSKTCPRSGVVEGVFADSKTMVQFSEETVWTFEDEHTMASKLTWFLERNPSTCVAAFHLDHEDAEGSCRPPFSRLRKLRNVLGVNHERVDVGGEGPRNSSLARTPLSGSGKVDSTVDRRALICVFSESATYAHHFPARLCHSLVYTSVHYEPQDRRLAIGDEPAFWRFVETAQRASPPPWMLVAVRPDSFEERARAFAYALTIFLQDKLMDGVVLFSDADPTSIVRLTKVVSDHFRRAAKAGLKIMLGVPQLEELTDIARFSDFVIVAPQLFANRARCTVLAPSPRPLSDKDYAVLTLSAQACPRNDVEAVTDKNWLVSYRDNGTAVEIFEDEATLELKVGQLSSGHPDGCLAAFSVDLEDSLGSCRQFRRAFSRLQLLSDLLRAPQGTLVCVMASIPKGDFPVELCNYVIYDAVSFDTTRNTVVASNGEDLGSFLLMTRRSAAIAAVALDPSSLEPAGTSNRTALRKRAGALGSWLREVSLPALALFSAPYADSMSYGRLVRELWQLLRKPMDFRIGLIAGVHFDYSRAPNLLNSLSRISDVLILLSHRTLEAPYCTVEAPSQFNFDSGDFRFMVSRGIGPRSSVSQLGSSLQKSVGDSSKCQVCLSLNLGVTSFRVRSPRAVLGEACLQRQLVGFGQVRSFSRVYPSGCVAAVQVDLEDWSGECAQQPRFSRLRELASLLRAPDKGPPRSEGRKTPEDVASKKFLVCEFAGKRLPSGFPRKLCTHLVYLGADYEPSTARIITGPAIEDFLRASRQSGEPRLLAAFEPGVLSTLDTRKSTLVNTFLKKLASWMTQRQLGGLALISSLVTDMTNLLRLTQRDITAGSHGAVPCLSFNMAVEEYKLMSAESSFGSSCTSSKWLNYDRTCPTMGLRMERDVDWMTAYARKDSEMLVFEDEASINRKMEAFLRVNPGGCVAAFNVLFEDFAGRCASRERYSRLQLMSNKLRSRSGEVRKRKFNMTTEQSLVCVTLSEVANPQLIGRLCSHVVYWGVAYNPQEGTLKPEGQSWRTFMTIEKAKLLIGLEPKSTNSIDVQNTLAVEQMLRHMLDWTAREHIAGIALFSTALSDVDKLLHLTTTCPDFGINYSKLVVTGLSFRMNNTAIRIFENQDSIQKLVSRFLGIHWTGCVSLFGADKDDLGGRCLGQGPAPRIRLVSGLLSGSPGGFPTTSEGSPEKLQTLFPCSRRLLEP</sequence>
<dbReference type="GO" id="GO:0004568">
    <property type="term" value="F:chitinase activity"/>
    <property type="evidence" value="ECO:0000318"/>
    <property type="project" value="GO_Central"/>
</dbReference>
<dbReference type="EMBL" id="ABJB010784697">
    <property type="status" value="NOT_ANNOTATED_CDS"/>
    <property type="molecule type" value="Genomic_DNA"/>
</dbReference>
<organism>
    <name type="scientific">Ixodes scapularis</name>
    <name type="common">Black-legged tick</name>
    <name type="synonym">Deer tick</name>
    <dbReference type="NCBI Taxonomy" id="6945"/>
    <lineage>
        <taxon>Eukaryota</taxon>
        <taxon>Metazoa</taxon>
        <taxon>Ecdysozoa</taxon>
        <taxon>Arthropoda</taxon>
        <taxon>Chelicerata</taxon>
        <taxon>Arachnida</taxon>
        <taxon>Acari</taxon>
        <taxon>Parasitiformes</taxon>
        <taxon>Ixodida</taxon>
        <taxon>Ixodoidea</taxon>
        <taxon>Ixodidae</taxon>
        <taxon>Ixodinae</taxon>
        <taxon>Ixodes</taxon>
    </lineage>
</organism>
<dbReference type="PANTHER" id="PTHR11177">
    <property type="entry name" value="CHITINASE"/>
    <property type="match status" value="1"/>
</dbReference>
<reference evidence="2" key="2">
    <citation type="submission" date="2020-05" db="UniProtKB">
        <authorList>
            <consortium name="EnsemblMetazoa"/>
        </authorList>
    </citation>
    <scope>IDENTIFICATION</scope>
    <source>
        <strain evidence="2">wikel</strain>
    </source>
</reference>
<reference evidence="1 3" key="1">
    <citation type="submission" date="2008-03" db="EMBL/GenBank/DDBJ databases">
        <title>Annotation of Ixodes scapularis.</title>
        <authorList>
            <consortium name="Ixodes scapularis Genome Project Consortium"/>
            <person name="Caler E."/>
            <person name="Hannick L.I."/>
            <person name="Bidwell S."/>
            <person name="Joardar V."/>
            <person name="Thiagarajan M."/>
            <person name="Amedeo P."/>
            <person name="Galinsky K.J."/>
            <person name="Schobel S."/>
            <person name="Inman J."/>
            <person name="Hostetler J."/>
            <person name="Miller J."/>
            <person name="Hammond M."/>
            <person name="Megy K."/>
            <person name="Lawson D."/>
            <person name="Kodira C."/>
            <person name="Sutton G."/>
            <person name="Meyer J."/>
            <person name="Hill C.A."/>
            <person name="Birren B."/>
            <person name="Nene V."/>
            <person name="Collins F."/>
            <person name="Alarcon-Chaidez F."/>
            <person name="Wikel S."/>
            <person name="Strausberg R."/>
        </authorList>
    </citation>
    <scope>NUCLEOTIDE SEQUENCE [LARGE SCALE GENOMIC DNA]</scope>
    <source>
        <strain evidence="3">Wikel</strain>
        <strain evidence="1">Wikel colony</strain>
    </source>
</reference>
<dbReference type="VEuPathDB" id="VectorBase:ISCP_023780"/>
<accession>B7PNQ4</accession>
<dbReference type="VEuPathDB" id="VectorBase:ISCP_016340"/>
<dbReference type="EMBL" id="ABJB010926701">
    <property type="status" value="NOT_ANNOTATED_CDS"/>
    <property type="molecule type" value="Genomic_DNA"/>
</dbReference>
<proteinExistence type="predicted"/>
<dbReference type="InterPro" id="IPR050314">
    <property type="entry name" value="Glycosyl_Hydrlase_18"/>
</dbReference>
<dbReference type="GO" id="GO:0005576">
    <property type="term" value="C:extracellular region"/>
    <property type="evidence" value="ECO:0000318"/>
    <property type="project" value="GO_Central"/>
</dbReference>
<protein>
    <submittedName>
        <fullName evidence="1 2">Uncharacterized protein</fullName>
    </submittedName>
</protein>
<dbReference type="EnsemblMetazoa" id="ISCW018694-RA">
    <property type="protein sequence ID" value="ISCW018694-PA"/>
    <property type="gene ID" value="ISCW018694"/>
</dbReference>
<dbReference type="GO" id="GO:0006032">
    <property type="term" value="P:chitin catabolic process"/>
    <property type="evidence" value="ECO:0000318"/>
    <property type="project" value="GO_Central"/>
</dbReference>
<dbReference type="PANTHER" id="PTHR11177:SF360">
    <property type="entry name" value="CHITINASE 4-RELATED"/>
    <property type="match status" value="1"/>
</dbReference>
<dbReference type="EMBL" id="ABJB010990905">
    <property type="status" value="NOT_ANNOTATED_CDS"/>
    <property type="molecule type" value="Genomic_DNA"/>
</dbReference>
<dbReference type="PaxDb" id="6945-B7PNQ4"/>
<dbReference type="EMBL" id="ABJB010847342">
    <property type="status" value="NOT_ANNOTATED_CDS"/>
    <property type="molecule type" value="Genomic_DNA"/>
</dbReference>
<dbReference type="EMBL" id="ABJB010144566">
    <property type="status" value="NOT_ANNOTATED_CDS"/>
    <property type="molecule type" value="Genomic_DNA"/>
</dbReference>
<evidence type="ECO:0000313" key="2">
    <source>
        <dbReference type="EnsemblMetazoa" id="ISCW018694-PA"/>
    </source>
</evidence>